<reference evidence="1 2" key="1">
    <citation type="journal article" date="2012" name="Genome Biol.">
        <title>Sequencing three crocodilian genomes to illuminate the evolution of archosaurs and amniotes.</title>
        <authorList>
            <person name="St John J.A."/>
            <person name="Braun E.L."/>
            <person name="Isberg S.R."/>
            <person name="Miles L.G."/>
            <person name="Chong A.Y."/>
            <person name="Gongora J."/>
            <person name="Dalzell P."/>
            <person name="Moran C."/>
            <person name="Bed'hom B."/>
            <person name="Abzhanov A."/>
            <person name="Burgess S.C."/>
            <person name="Cooksey A.M."/>
            <person name="Castoe T.A."/>
            <person name="Crawford N.G."/>
            <person name="Densmore L.D."/>
            <person name="Drew J.C."/>
            <person name="Edwards S.V."/>
            <person name="Faircloth B.C."/>
            <person name="Fujita M.K."/>
            <person name="Greenwold M.J."/>
            <person name="Hoffmann F.G."/>
            <person name="Howard J.M."/>
            <person name="Iguchi T."/>
            <person name="Janes D.E."/>
            <person name="Khan S.Y."/>
            <person name="Kohno S."/>
            <person name="de Koning A.J."/>
            <person name="Lance S.L."/>
            <person name="McCarthy F.M."/>
            <person name="McCormack J.E."/>
            <person name="Merchant M.E."/>
            <person name="Peterson D.G."/>
            <person name="Pollock D.D."/>
            <person name="Pourmand N."/>
            <person name="Raney B.J."/>
            <person name="Roessler K.A."/>
            <person name="Sanford J.R."/>
            <person name="Sawyer R.H."/>
            <person name="Schmidt C.J."/>
            <person name="Triplett E.W."/>
            <person name="Tuberville T.D."/>
            <person name="Venegas-Anaya M."/>
            <person name="Howard J.T."/>
            <person name="Jarvis E.D."/>
            <person name="Guillette L.J.Jr."/>
            <person name="Glenn T.C."/>
            <person name="Green R.E."/>
            <person name="Ray D.A."/>
        </authorList>
    </citation>
    <scope>NUCLEOTIDE SEQUENCE [LARGE SCALE GENOMIC DNA]</scope>
    <source>
        <strain evidence="1">KSC_2009_1</strain>
    </source>
</reference>
<dbReference type="Proteomes" id="UP000050525">
    <property type="component" value="Unassembled WGS sequence"/>
</dbReference>
<evidence type="ECO:0000313" key="1">
    <source>
        <dbReference type="EMBL" id="KYO32814.1"/>
    </source>
</evidence>
<protein>
    <submittedName>
        <fullName evidence="1">Uncharacterized protein</fullName>
    </submittedName>
</protein>
<gene>
    <name evidence="1" type="ORF">Y1Q_0009396</name>
</gene>
<name>A0A151N7L5_ALLMI</name>
<keyword evidence="2" id="KW-1185">Reference proteome</keyword>
<accession>A0A151N7L5</accession>
<sequence length="106" mass="11389">MSSEKQAQASVERLKVSNLAGTLPPCKSMKAAHAESLPHQLNSDDLSSCSPGLTCYRKWGNTTFCALASVHVGTCLDEWVNSTYSLTGLLVAIGQNIYAPKFAQEL</sequence>
<dbReference type="EMBL" id="AKHW03003879">
    <property type="protein sequence ID" value="KYO32814.1"/>
    <property type="molecule type" value="Genomic_DNA"/>
</dbReference>
<evidence type="ECO:0000313" key="2">
    <source>
        <dbReference type="Proteomes" id="UP000050525"/>
    </source>
</evidence>
<dbReference type="AlphaFoldDB" id="A0A151N7L5"/>
<organism evidence="1 2">
    <name type="scientific">Alligator mississippiensis</name>
    <name type="common">American alligator</name>
    <dbReference type="NCBI Taxonomy" id="8496"/>
    <lineage>
        <taxon>Eukaryota</taxon>
        <taxon>Metazoa</taxon>
        <taxon>Chordata</taxon>
        <taxon>Craniata</taxon>
        <taxon>Vertebrata</taxon>
        <taxon>Euteleostomi</taxon>
        <taxon>Archelosauria</taxon>
        <taxon>Archosauria</taxon>
        <taxon>Crocodylia</taxon>
        <taxon>Alligatoridae</taxon>
        <taxon>Alligatorinae</taxon>
        <taxon>Alligator</taxon>
    </lineage>
</organism>
<comment type="caution">
    <text evidence="1">The sequence shown here is derived from an EMBL/GenBank/DDBJ whole genome shotgun (WGS) entry which is preliminary data.</text>
</comment>
<proteinExistence type="predicted"/>